<evidence type="ECO:0000313" key="4">
    <source>
        <dbReference type="Proteomes" id="UP000054359"/>
    </source>
</evidence>
<dbReference type="AlphaFoldDB" id="A0A087SWZ8"/>
<dbReference type="PANTHER" id="PTHR16156:SF10">
    <property type="entry name" value="AFTIPHILIN-RELATED"/>
    <property type="match status" value="1"/>
</dbReference>
<gene>
    <name evidence="3" type="ORF">X975_19059</name>
</gene>
<dbReference type="OMA" id="SANHEPE"/>
<sequence>MPDDTDTSDEVESEILEQSNKSRRLWEKLHEVEQTPGLRFQWGVSHSFQQLLRSVNVDYHSILRTSSVPIFASSLSLLEPIKGQTSSANHEPEDRNQSSPRDPIPPVEFDWNSSGLVNPLDSGQAVSTLMDLSFLSSTETPTSSAVSNHSFENEFLNPSPVLTCSESSSKPQILEQLLSKNVSSLPNSNFVHRPSDLSAEATHVLDQLPDLSFMRAKVLMFPISSKT</sequence>
<feature type="non-terminal residue" evidence="3">
    <location>
        <position position="227"/>
    </location>
</feature>
<reference evidence="3 4" key="1">
    <citation type="submission" date="2013-11" db="EMBL/GenBank/DDBJ databases">
        <title>Genome sequencing of Stegodyphus mimosarum.</title>
        <authorList>
            <person name="Bechsgaard J."/>
        </authorList>
    </citation>
    <scope>NUCLEOTIDE SEQUENCE [LARGE SCALE GENOMIC DNA]</scope>
</reference>
<dbReference type="PANTHER" id="PTHR16156">
    <property type="entry name" value="AFTIPHILIN A-RELATED"/>
    <property type="match status" value="1"/>
</dbReference>
<organism evidence="3 4">
    <name type="scientific">Stegodyphus mimosarum</name>
    <name type="common">African social velvet spider</name>
    <dbReference type="NCBI Taxonomy" id="407821"/>
    <lineage>
        <taxon>Eukaryota</taxon>
        <taxon>Metazoa</taxon>
        <taxon>Ecdysozoa</taxon>
        <taxon>Arthropoda</taxon>
        <taxon>Chelicerata</taxon>
        <taxon>Arachnida</taxon>
        <taxon>Araneae</taxon>
        <taxon>Araneomorphae</taxon>
        <taxon>Entelegynae</taxon>
        <taxon>Eresoidea</taxon>
        <taxon>Eresidae</taxon>
        <taxon>Stegodyphus</taxon>
    </lineage>
</organism>
<dbReference type="InterPro" id="IPR046359">
    <property type="entry name" value="Aftin-like"/>
</dbReference>
<dbReference type="InterPro" id="IPR029205">
    <property type="entry name" value="Clathrin-bd"/>
</dbReference>
<dbReference type="EMBL" id="KK112338">
    <property type="protein sequence ID" value="KFM57387.1"/>
    <property type="molecule type" value="Genomic_DNA"/>
</dbReference>
<dbReference type="GO" id="GO:0032588">
    <property type="term" value="C:trans-Golgi network membrane"/>
    <property type="evidence" value="ECO:0007669"/>
    <property type="project" value="InterPro"/>
</dbReference>
<dbReference type="STRING" id="407821.A0A087SWZ8"/>
<name>A0A087SWZ8_STEMI</name>
<dbReference type="GO" id="GO:0030276">
    <property type="term" value="F:clathrin binding"/>
    <property type="evidence" value="ECO:0007669"/>
    <property type="project" value="InterPro"/>
</dbReference>
<feature type="region of interest" description="Disordered" evidence="1">
    <location>
        <begin position="84"/>
        <end position="106"/>
    </location>
</feature>
<evidence type="ECO:0000256" key="1">
    <source>
        <dbReference type="SAM" id="MobiDB-lite"/>
    </source>
</evidence>
<evidence type="ECO:0000259" key="2">
    <source>
        <dbReference type="Pfam" id="PF15045"/>
    </source>
</evidence>
<evidence type="ECO:0000313" key="3">
    <source>
        <dbReference type="EMBL" id="KFM57387.1"/>
    </source>
</evidence>
<dbReference type="OrthoDB" id="5917212at2759"/>
<dbReference type="Proteomes" id="UP000054359">
    <property type="component" value="Unassembled WGS sequence"/>
</dbReference>
<accession>A0A087SWZ8</accession>
<keyword evidence="4" id="KW-1185">Reference proteome</keyword>
<protein>
    <submittedName>
        <fullName evidence="3">Aftiphilin</fullName>
    </submittedName>
</protein>
<feature type="domain" description="Aftiphilin clathrin-binding box" evidence="2">
    <location>
        <begin position="22"/>
        <end position="84"/>
    </location>
</feature>
<dbReference type="Pfam" id="PF15045">
    <property type="entry name" value="Clathrin_bdg"/>
    <property type="match status" value="1"/>
</dbReference>
<proteinExistence type="predicted"/>
<dbReference type="GO" id="GO:0030121">
    <property type="term" value="C:AP-1 adaptor complex"/>
    <property type="evidence" value="ECO:0007669"/>
    <property type="project" value="TreeGrafter"/>
</dbReference>